<comment type="caution">
    <text evidence="3">The sequence shown here is derived from an EMBL/GenBank/DDBJ whole genome shotgun (WGS) entry which is preliminary data.</text>
</comment>
<dbReference type="RefSeq" id="WP_083515615.1">
    <property type="nucleotide sequence ID" value="NZ_PGEY01000001.1"/>
</dbReference>
<proteinExistence type="inferred from homology"/>
<dbReference type="Gene3D" id="3.40.190.150">
    <property type="entry name" value="Bordetella uptake gene, domain 1"/>
    <property type="match status" value="1"/>
</dbReference>
<dbReference type="PANTHER" id="PTHR42928:SF5">
    <property type="entry name" value="BLR1237 PROTEIN"/>
    <property type="match status" value="1"/>
</dbReference>
<gene>
    <name evidence="3" type="ORF">ATK23_2452</name>
</gene>
<keyword evidence="2" id="KW-0732">Signal</keyword>
<dbReference type="InterPro" id="IPR042100">
    <property type="entry name" value="Bug_dom1"/>
</dbReference>
<organism evidence="3 4">
    <name type="scientific">Glutamicibacter mysorens</name>
    <dbReference type="NCBI Taxonomy" id="257984"/>
    <lineage>
        <taxon>Bacteria</taxon>
        <taxon>Bacillati</taxon>
        <taxon>Actinomycetota</taxon>
        <taxon>Actinomycetes</taxon>
        <taxon>Micrococcales</taxon>
        <taxon>Micrococcaceae</taxon>
        <taxon>Glutamicibacter</taxon>
    </lineage>
</organism>
<keyword evidence="4" id="KW-1185">Reference proteome</keyword>
<feature type="signal peptide" evidence="2">
    <location>
        <begin position="1"/>
        <end position="29"/>
    </location>
</feature>
<dbReference type="PROSITE" id="PS51257">
    <property type="entry name" value="PROKAR_LIPOPROTEIN"/>
    <property type="match status" value="1"/>
</dbReference>
<sequence>MKKSISRLSALAGSLVLITSLAACSGSNAAGSPEADFPTRDVTMLVPYAAGGPTDISARALATEMEKELDTTVIVENRPGASGITGLSEASSAKPDGYTMVFSTDDSFVQSVKRTTPYSFESFDAVGGIFTQPYVIVVPSNSEVSSVEDLKSSGPLNYAVTGWANPTHVNQAAIFGELGIKATAIPFDGAAPASQALIGGQTDVAMLDAQAVMPYIKNKDLKALAVLTADGQRLDYLPDVETFEEAGLPVDNQTLTMYGIAVPAGTDDAVVKTIKDAANTARESENFTKLSEDNYMPLLSEEDAANWYDLLQKKSASTVKVMEQFNITVE</sequence>
<evidence type="ECO:0000256" key="1">
    <source>
        <dbReference type="ARBA" id="ARBA00006987"/>
    </source>
</evidence>
<comment type="similarity">
    <text evidence="1">Belongs to the UPF0065 (bug) family.</text>
</comment>
<dbReference type="Pfam" id="PF03401">
    <property type="entry name" value="TctC"/>
    <property type="match status" value="1"/>
</dbReference>
<feature type="chain" id="PRO_5045343484" evidence="2">
    <location>
        <begin position="30"/>
        <end position="330"/>
    </location>
</feature>
<dbReference type="SUPFAM" id="SSF53850">
    <property type="entry name" value="Periplasmic binding protein-like II"/>
    <property type="match status" value="1"/>
</dbReference>
<protein>
    <submittedName>
        <fullName evidence="3">Tripartite-type tricarboxylate transporter receptor subunit TctC</fullName>
    </submittedName>
</protein>
<dbReference type="InterPro" id="IPR005064">
    <property type="entry name" value="BUG"/>
</dbReference>
<keyword evidence="3" id="KW-0675">Receptor</keyword>
<evidence type="ECO:0000256" key="2">
    <source>
        <dbReference type="SAM" id="SignalP"/>
    </source>
</evidence>
<accession>A0ABX4N056</accession>
<dbReference type="CDD" id="cd07012">
    <property type="entry name" value="PBP2_Bug_TTT"/>
    <property type="match status" value="1"/>
</dbReference>
<dbReference type="Gene3D" id="3.40.190.10">
    <property type="entry name" value="Periplasmic binding protein-like II"/>
    <property type="match status" value="1"/>
</dbReference>
<reference evidence="3 4" key="1">
    <citation type="submission" date="2017-11" db="EMBL/GenBank/DDBJ databases">
        <title>Sequencing the genomes of 1000 actinobacteria strains.</title>
        <authorList>
            <person name="Klenk H.-P."/>
        </authorList>
    </citation>
    <scope>NUCLEOTIDE SEQUENCE [LARGE SCALE GENOMIC DNA]</scope>
    <source>
        <strain evidence="3 4">DSM 12798</strain>
    </source>
</reference>
<dbReference type="EMBL" id="PGEY01000001">
    <property type="protein sequence ID" value="PJJ45194.1"/>
    <property type="molecule type" value="Genomic_DNA"/>
</dbReference>
<evidence type="ECO:0000313" key="3">
    <source>
        <dbReference type="EMBL" id="PJJ45194.1"/>
    </source>
</evidence>
<dbReference type="PIRSF" id="PIRSF017082">
    <property type="entry name" value="YflP"/>
    <property type="match status" value="1"/>
</dbReference>
<dbReference type="PANTHER" id="PTHR42928">
    <property type="entry name" value="TRICARBOXYLATE-BINDING PROTEIN"/>
    <property type="match status" value="1"/>
</dbReference>
<evidence type="ECO:0000313" key="4">
    <source>
        <dbReference type="Proteomes" id="UP000229263"/>
    </source>
</evidence>
<name>A0ABX4N056_9MICC</name>
<dbReference type="Proteomes" id="UP000229263">
    <property type="component" value="Unassembled WGS sequence"/>
</dbReference>